<dbReference type="EMBL" id="CP010519">
    <property type="protein sequence ID" value="AJE80532.1"/>
    <property type="molecule type" value="Genomic_DNA"/>
</dbReference>
<evidence type="ECO:0000256" key="7">
    <source>
        <dbReference type="SAM" id="Phobius"/>
    </source>
</evidence>
<keyword evidence="5 7" id="KW-0472">Membrane</keyword>
<feature type="transmembrane region" description="Helical" evidence="7">
    <location>
        <begin position="277"/>
        <end position="297"/>
    </location>
</feature>
<dbReference type="GO" id="GO:0022857">
    <property type="term" value="F:transmembrane transporter activity"/>
    <property type="evidence" value="ECO:0007669"/>
    <property type="project" value="InterPro"/>
</dbReference>
<feature type="compositionally biased region" description="Polar residues" evidence="6">
    <location>
        <begin position="13"/>
        <end position="25"/>
    </location>
</feature>
<dbReference type="KEGG" id="sals:SLNWT_0156"/>
<evidence type="ECO:0000256" key="6">
    <source>
        <dbReference type="SAM" id="MobiDB-lite"/>
    </source>
</evidence>
<sequence length="463" mass="49253">MLGPDRPHDGRTRGSTTSLAVSPSDTDGVESDGPSSGSVDGHAVVRKVARHFLPLVGLCYIVLYLDRLNIGFAALTMNDELGISATMFGFVAGVYFWSYTLCEPVSNWVLSRVGARIWISRIMATWGLVTIGTALVQGATSLAVMRFLLGVAEAGFSPGMLYFVSCWFPHARRGMAMSWVVTFICLSGLGTPMMTHMHGLDGFLGLSGWRWIFVLTGIPAVLLALACYRRLRNTPAEADFLSAAERVWLTRTLEEEARGVDGNEKHSFRAGLAEPRVLLLVAVFICVTFSLNGYQLWTAQIFKSFGMSTTEVGWVAAIPPLLAVGPMLWWMRHSDRTDERGWHFCVAAAVAMVGFGVAAVSLSTPAVAVAGFCVAGIGLYTSMAVFISIPASFLTGAALAAGFGVVNGMGNLGGYFGPQVAGWIKDATGGYGLAIGAFGAAMAVAAVLILGLKKATPRPEVTL</sequence>
<name>A0A0B5EQU9_STRA4</name>
<protein>
    <submittedName>
        <fullName evidence="9">MFS transporter</fullName>
    </submittedName>
</protein>
<feature type="transmembrane region" description="Helical" evidence="7">
    <location>
        <begin position="52"/>
        <end position="75"/>
    </location>
</feature>
<evidence type="ECO:0000256" key="5">
    <source>
        <dbReference type="ARBA" id="ARBA00023136"/>
    </source>
</evidence>
<feature type="transmembrane region" description="Helical" evidence="7">
    <location>
        <begin position="118"/>
        <end position="137"/>
    </location>
</feature>
<comment type="subcellular location">
    <subcellularLocation>
        <location evidence="1">Cell membrane</location>
        <topology evidence="1">Multi-pass membrane protein</topology>
    </subcellularLocation>
</comment>
<feature type="transmembrane region" description="Helical" evidence="7">
    <location>
        <begin position="393"/>
        <end position="410"/>
    </location>
</feature>
<dbReference type="Gene3D" id="1.20.1250.20">
    <property type="entry name" value="MFS general substrate transporter like domains"/>
    <property type="match status" value="2"/>
</dbReference>
<dbReference type="Proteomes" id="UP000031523">
    <property type="component" value="Chromosome"/>
</dbReference>
<dbReference type="InterPro" id="IPR020846">
    <property type="entry name" value="MFS_dom"/>
</dbReference>
<feature type="transmembrane region" description="Helical" evidence="7">
    <location>
        <begin position="366"/>
        <end position="386"/>
    </location>
</feature>
<evidence type="ECO:0000313" key="9">
    <source>
        <dbReference type="EMBL" id="AJE80532.1"/>
    </source>
</evidence>
<evidence type="ECO:0000256" key="4">
    <source>
        <dbReference type="ARBA" id="ARBA00022989"/>
    </source>
</evidence>
<feature type="transmembrane region" description="Helical" evidence="7">
    <location>
        <begin position="176"/>
        <end position="197"/>
    </location>
</feature>
<feature type="transmembrane region" description="Helical" evidence="7">
    <location>
        <begin position="430"/>
        <end position="452"/>
    </location>
</feature>
<dbReference type="SUPFAM" id="SSF103473">
    <property type="entry name" value="MFS general substrate transporter"/>
    <property type="match status" value="1"/>
</dbReference>
<feature type="transmembrane region" description="Helical" evidence="7">
    <location>
        <begin position="143"/>
        <end position="164"/>
    </location>
</feature>
<dbReference type="Pfam" id="PF07690">
    <property type="entry name" value="MFS_1"/>
    <property type="match status" value="1"/>
</dbReference>
<dbReference type="AlphaFoldDB" id="A0A0B5EQU9"/>
<evidence type="ECO:0000256" key="2">
    <source>
        <dbReference type="ARBA" id="ARBA00022448"/>
    </source>
</evidence>
<feature type="transmembrane region" description="Helical" evidence="7">
    <location>
        <begin position="342"/>
        <end position="360"/>
    </location>
</feature>
<organism evidence="9 10">
    <name type="scientific">Streptomyces albus (strain ATCC 21838 / DSM 41398 / FERM P-419 / JCM 4703 / NBRC 107858)</name>
    <dbReference type="NCBI Taxonomy" id="1081613"/>
    <lineage>
        <taxon>Bacteria</taxon>
        <taxon>Bacillati</taxon>
        <taxon>Actinomycetota</taxon>
        <taxon>Actinomycetes</taxon>
        <taxon>Kitasatosporales</taxon>
        <taxon>Streptomycetaceae</taxon>
        <taxon>Streptomyces</taxon>
    </lineage>
</organism>
<keyword evidence="10" id="KW-1185">Reference proteome</keyword>
<reference evidence="9 10" key="1">
    <citation type="submission" date="2015-01" db="EMBL/GenBank/DDBJ databases">
        <title>Enhanced salinomycin production by adjusting the supply of polyketide extender units in Streptomyce albus DSM 41398.</title>
        <authorList>
            <person name="Lu C."/>
        </authorList>
    </citation>
    <scope>NUCLEOTIDE SEQUENCE [LARGE SCALE GENOMIC DNA]</scope>
    <source>
        <strain evidence="10">ATCC 21838 / DSM 41398 / FERM P-419 / JCM 4703 / NBRC 107858</strain>
    </source>
</reference>
<evidence type="ECO:0000259" key="8">
    <source>
        <dbReference type="PROSITE" id="PS50850"/>
    </source>
</evidence>
<proteinExistence type="predicted"/>
<keyword evidence="4 7" id="KW-1133">Transmembrane helix</keyword>
<evidence type="ECO:0000256" key="3">
    <source>
        <dbReference type="ARBA" id="ARBA00022692"/>
    </source>
</evidence>
<accession>A0A0B5EQU9</accession>
<dbReference type="GO" id="GO:0005886">
    <property type="term" value="C:plasma membrane"/>
    <property type="evidence" value="ECO:0007669"/>
    <property type="project" value="UniProtKB-SubCell"/>
</dbReference>
<evidence type="ECO:0000313" key="10">
    <source>
        <dbReference type="Proteomes" id="UP000031523"/>
    </source>
</evidence>
<evidence type="ECO:0000256" key="1">
    <source>
        <dbReference type="ARBA" id="ARBA00004651"/>
    </source>
</evidence>
<gene>
    <name evidence="9" type="ORF">SLNWT_0156</name>
</gene>
<feature type="transmembrane region" description="Helical" evidence="7">
    <location>
        <begin position="209"/>
        <end position="228"/>
    </location>
</feature>
<dbReference type="PANTHER" id="PTHR43791:SF36">
    <property type="entry name" value="TRANSPORTER, PUTATIVE (AFU_ORTHOLOGUE AFUA_6G08340)-RELATED"/>
    <property type="match status" value="1"/>
</dbReference>
<feature type="domain" description="Major facilitator superfamily (MFS) profile" evidence="8">
    <location>
        <begin position="52"/>
        <end position="457"/>
    </location>
</feature>
<dbReference type="PANTHER" id="PTHR43791">
    <property type="entry name" value="PERMEASE-RELATED"/>
    <property type="match status" value="1"/>
</dbReference>
<dbReference type="InterPro" id="IPR036259">
    <property type="entry name" value="MFS_trans_sf"/>
</dbReference>
<keyword evidence="2" id="KW-0813">Transport</keyword>
<feature type="compositionally biased region" description="Basic and acidic residues" evidence="6">
    <location>
        <begin position="1"/>
        <end position="12"/>
    </location>
</feature>
<dbReference type="PROSITE" id="PS50850">
    <property type="entry name" value="MFS"/>
    <property type="match status" value="1"/>
</dbReference>
<feature type="transmembrane region" description="Helical" evidence="7">
    <location>
        <begin position="312"/>
        <end position="330"/>
    </location>
</feature>
<feature type="region of interest" description="Disordered" evidence="6">
    <location>
        <begin position="1"/>
        <end position="40"/>
    </location>
</feature>
<dbReference type="FunFam" id="1.20.1250.20:FF:000018">
    <property type="entry name" value="MFS transporter permease"/>
    <property type="match status" value="1"/>
</dbReference>
<dbReference type="CDD" id="cd17319">
    <property type="entry name" value="MFS_ExuT_GudP_like"/>
    <property type="match status" value="1"/>
</dbReference>
<keyword evidence="3 7" id="KW-0812">Transmembrane</keyword>
<dbReference type="InterPro" id="IPR011701">
    <property type="entry name" value="MFS"/>
</dbReference>